<keyword evidence="1" id="KW-0472">Membrane</keyword>
<name>A0A7X0EZT2_9ACTN</name>
<dbReference type="RefSeq" id="WP_221497086.1">
    <property type="nucleotide sequence ID" value="NZ_JACHJB010000003.1"/>
</dbReference>
<comment type="caution">
    <text evidence="2">The sequence shown here is derived from an EMBL/GenBank/DDBJ whole genome shotgun (WGS) entry which is preliminary data.</text>
</comment>
<proteinExistence type="predicted"/>
<keyword evidence="1" id="KW-1133">Transmembrane helix</keyword>
<feature type="transmembrane region" description="Helical" evidence="1">
    <location>
        <begin position="144"/>
        <end position="166"/>
    </location>
</feature>
<evidence type="ECO:0000313" key="3">
    <source>
        <dbReference type="Proteomes" id="UP000583800"/>
    </source>
</evidence>
<evidence type="ECO:0000256" key="1">
    <source>
        <dbReference type="SAM" id="Phobius"/>
    </source>
</evidence>
<dbReference type="EMBL" id="JACHJB010000003">
    <property type="protein sequence ID" value="MBB6350552.1"/>
    <property type="molecule type" value="Genomic_DNA"/>
</dbReference>
<gene>
    <name evidence="2" type="ORF">FHU36_007124</name>
</gene>
<sequence length="170" mass="18511">MDTAASPVTPGVTAPRWTRWVAHTIAVAVLPSSLWRLGMAMGFPLGYTTEGFAVIRPPGVWGPLWLVLLSIMTEGAALLSFGLVHGWGEVFPRWIPLVGGSRVPRLAVLIPAWAGVVVLAGLWTPFVFWWQFPDPGMTEAGHTLVGFLYLPLVAWAPLLAALVLSYQRRT</sequence>
<feature type="transmembrane region" description="Helical" evidence="1">
    <location>
        <begin position="63"/>
        <end position="85"/>
    </location>
</feature>
<dbReference type="AlphaFoldDB" id="A0A7X0EZT2"/>
<organism evidence="2 3">
    <name type="scientific">Nonomuraea muscovyensis</name>
    <dbReference type="NCBI Taxonomy" id="1124761"/>
    <lineage>
        <taxon>Bacteria</taxon>
        <taxon>Bacillati</taxon>
        <taxon>Actinomycetota</taxon>
        <taxon>Actinomycetes</taxon>
        <taxon>Streptosporangiales</taxon>
        <taxon>Streptosporangiaceae</taxon>
        <taxon>Nonomuraea</taxon>
    </lineage>
</organism>
<evidence type="ECO:0000313" key="2">
    <source>
        <dbReference type="EMBL" id="MBB6350552.1"/>
    </source>
</evidence>
<keyword evidence="3" id="KW-1185">Reference proteome</keyword>
<keyword evidence="1" id="KW-0812">Transmembrane</keyword>
<dbReference type="Proteomes" id="UP000583800">
    <property type="component" value="Unassembled WGS sequence"/>
</dbReference>
<reference evidence="2 3" key="1">
    <citation type="submission" date="2020-08" db="EMBL/GenBank/DDBJ databases">
        <title>Sequencing the genomes of 1000 actinobacteria strains.</title>
        <authorList>
            <person name="Klenk H.-P."/>
        </authorList>
    </citation>
    <scope>NUCLEOTIDE SEQUENCE [LARGE SCALE GENOMIC DNA]</scope>
    <source>
        <strain evidence="2 3">DSM 45913</strain>
    </source>
</reference>
<feature type="transmembrane region" description="Helical" evidence="1">
    <location>
        <begin position="20"/>
        <end position="43"/>
    </location>
</feature>
<feature type="transmembrane region" description="Helical" evidence="1">
    <location>
        <begin position="106"/>
        <end position="132"/>
    </location>
</feature>
<protein>
    <submittedName>
        <fullName evidence="2">Uncharacterized protein</fullName>
    </submittedName>
</protein>
<accession>A0A7X0EZT2</accession>